<accession>A0A8H7R2W7</accession>
<dbReference type="OrthoDB" id="2240982at2759"/>
<organism evidence="1 2">
    <name type="scientific">Mucor saturninus</name>
    <dbReference type="NCBI Taxonomy" id="64648"/>
    <lineage>
        <taxon>Eukaryota</taxon>
        <taxon>Fungi</taxon>
        <taxon>Fungi incertae sedis</taxon>
        <taxon>Mucoromycota</taxon>
        <taxon>Mucoromycotina</taxon>
        <taxon>Mucoromycetes</taxon>
        <taxon>Mucorales</taxon>
        <taxon>Mucorineae</taxon>
        <taxon>Mucoraceae</taxon>
        <taxon>Mucor</taxon>
    </lineage>
</organism>
<keyword evidence="2" id="KW-1185">Reference proteome</keyword>
<dbReference type="EMBL" id="JAEPRD010000056">
    <property type="protein sequence ID" value="KAG2202887.1"/>
    <property type="molecule type" value="Genomic_DNA"/>
</dbReference>
<evidence type="ECO:0000313" key="2">
    <source>
        <dbReference type="Proteomes" id="UP000603453"/>
    </source>
</evidence>
<protein>
    <submittedName>
        <fullName evidence="1">Uncharacterized protein</fullName>
    </submittedName>
</protein>
<gene>
    <name evidence="1" type="ORF">INT47_008919</name>
</gene>
<dbReference type="AlphaFoldDB" id="A0A8H7R2W7"/>
<sequence length="73" mass="8587">MEQPTEYFSQEEIDERINVTDFSQTHQEPLQSPDLLKYFISQLLHSRNSPGSNSLNEDSMFKEQVIASYQKDF</sequence>
<name>A0A8H7R2W7_9FUNG</name>
<dbReference type="Proteomes" id="UP000603453">
    <property type="component" value="Unassembled WGS sequence"/>
</dbReference>
<proteinExistence type="predicted"/>
<reference evidence="1" key="1">
    <citation type="submission" date="2020-12" db="EMBL/GenBank/DDBJ databases">
        <title>Metabolic potential, ecology and presence of endohyphal bacteria is reflected in genomic diversity of Mucoromycotina.</title>
        <authorList>
            <person name="Muszewska A."/>
            <person name="Okrasinska A."/>
            <person name="Steczkiewicz K."/>
            <person name="Drgas O."/>
            <person name="Orlowska M."/>
            <person name="Perlinska-Lenart U."/>
            <person name="Aleksandrzak-Piekarczyk T."/>
            <person name="Szatraj K."/>
            <person name="Zielenkiewicz U."/>
            <person name="Pilsyk S."/>
            <person name="Malc E."/>
            <person name="Mieczkowski P."/>
            <person name="Kruszewska J.S."/>
            <person name="Biernat P."/>
            <person name="Pawlowska J."/>
        </authorList>
    </citation>
    <scope>NUCLEOTIDE SEQUENCE</scope>
    <source>
        <strain evidence="1">WA0000017839</strain>
    </source>
</reference>
<evidence type="ECO:0000313" key="1">
    <source>
        <dbReference type="EMBL" id="KAG2202887.1"/>
    </source>
</evidence>
<comment type="caution">
    <text evidence="1">The sequence shown here is derived from an EMBL/GenBank/DDBJ whole genome shotgun (WGS) entry which is preliminary data.</text>
</comment>